<dbReference type="PANTHER" id="PTHR36582:SF2">
    <property type="entry name" value="ANTITOXIN PARD"/>
    <property type="match status" value="1"/>
</dbReference>
<comment type="caution">
    <text evidence="3">The sequence shown here is derived from an EMBL/GenBank/DDBJ whole genome shotgun (WGS) entry which is preliminary data.</text>
</comment>
<dbReference type="Gene3D" id="6.10.10.120">
    <property type="entry name" value="Antitoxin ParD1-like"/>
    <property type="match status" value="1"/>
</dbReference>
<accession>A0A211ZUA5</accession>
<dbReference type="SUPFAM" id="SSF47598">
    <property type="entry name" value="Ribbon-helix-helix"/>
    <property type="match status" value="1"/>
</dbReference>
<dbReference type="NCBIfam" id="TIGR02606">
    <property type="entry name" value="antidote_CC2985"/>
    <property type="match status" value="1"/>
</dbReference>
<reference evidence="4" key="1">
    <citation type="submission" date="2017-05" db="EMBL/GenBank/DDBJ databases">
        <authorList>
            <person name="Macchi M."/>
            <person name="Festa S."/>
            <person name="Coppotelli B.M."/>
            <person name="Morelli I.S."/>
        </authorList>
    </citation>
    <scope>NUCLEOTIDE SEQUENCE [LARGE SCALE GENOMIC DNA]</scope>
    <source>
        <strain evidence="4">I</strain>
    </source>
</reference>
<dbReference type="GO" id="GO:0006355">
    <property type="term" value="P:regulation of DNA-templated transcription"/>
    <property type="evidence" value="ECO:0007669"/>
    <property type="project" value="InterPro"/>
</dbReference>
<organism evidence="3 4">
    <name type="scientific">Inquilinus limosus</name>
    <dbReference type="NCBI Taxonomy" id="171674"/>
    <lineage>
        <taxon>Bacteria</taxon>
        <taxon>Pseudomonadati</taxon>
        <taxon>Pseudomonadota</taxon>
        <taxon>Alphaproteobacteria</taxon>
        <taxon>Rhodospirillales</taxon>
        <taxon>Rhodospirillaceae</taxon>
        <taxon>Inquilinus</taxon>
    </lineage>
</organism>
<dbReference type="OrthoDB" id="9811310at2"/>
<proteinExistence type="inferred from homology"/>
<dbReference type="InterPro" id="IPR038296">
    <property type="entry name" value="ParD_sf"/>
</dbReference>
<evidence type="ECO:0000313" key="4">
    <source>
        <dbReference type="Proteomes" id="UP000196655"/>
    </source>
</evidence>
<name>A0A211ZUA5_9PROT</name>
<keyword evidence="2" id="KW-1277">Toxin-antitoxin system</keyword>
<keyword evidence="4" id="KW-1185">Reference proteome</keyword>
<evidence type="ECO:0000256" key="2">
    <source>
        <dbReference type="ARBA" id="ARBA00022649"/>
    </source>
</evidence>
<dbReference type="AlphaFoldDB" id="A0A211ZUA5"/>
<gene>
    <name evidence="3" type="ORF">BWR60_02605</name>
</gene>
<dbReference type="Pfam" id="PF03693">
    <property type="entry name" value="ParD_antitoxin"/>
    <property type="match status" value="1"/>
</dbReference>
<evidence type="ECO:0000256" key="1">
    <source>
        <dbReference type="ARBA" id="ARBA00008580"/>
    </source>
</evidence>
<evidence type="ECO:0000313" key="3">
    <source>
        <dbReference type="EMBL" id="OWJ68657.1"/>
    </source>
</evidence>
<dbReference type="EMBL" id="NHON01000003">
    <property type="protein sequence ID" value="OWJ68657.1"/>
    <property type="molecule type" value="Genomic_DNA"/>
</dbReference>
<dbReference type="PANTHER" id="PTHR36582">
    <property type="entry name" value="ANTITOXIN PARD"/>
    <property type="match status" value="1"/>
</dbReference>
<dbReference type="Proteomes" id="UP000196655">
    <property type="component" value="Unassembled WGS sequence"/>
</dbReference>
<sequence length="96" mass="10791">MPTRNINLTDHLDEFVEGRVTSGAYQNASEVVREGLRLLEQRDRENALRLQRLREAAEVGFADVEAGRYRDVSVDELEDFVAEVGRRASATLRSAG</sequence>
<dbReference type="RefSeq" id="WP_088149448.1">
    <property type="nucleotide sequence ID" value="NZ_NHON01000003.1"/>
</dbReference>
<comment type="similarity">
    <text evidence="1">Belongs to the ParD antitoxin family.</text>
</comment>
<dbReference type="InterPro" id="IPR022789">
    <property type="entry name" value="ParD"/>
</dbReference>
<dbReference type="InterPro" id="IPR010985">
    <property type="entry name" value="Ribbon_hlx_hlx"/>
</dbReference>
<protein>
    <submittedName>
        <fullName evidence="3">Addiction module antidote protein</fullName>
    </submittedName>
</protein>